<dbReference type="EMBL" id="JACAZH010000028">
    <property type="protein sequence ID" value="KAF7341078.1"/>
    <property type="molecule type" value="Genomic_DNA"/>
</dbReference>
<protein>
    <submittedName>
        <fullName evidence="1">Uncharacterized protein</fullName>
    </submittedName>
</protein>
<reference evidence="1" key="1">
    <citation type="submission" date="2020-05" db="EMBL/GenBank/DDBJ databases">
        <title>Mycena genomes resolve the evolution of fungal bioluminescence.</title>
        <authorList>
            <person name="Tsai I.J."/>
        </authorList>
    </citation>
    <scope>NUCLEOTIDE SEQUENCE</scope>
    <source>
        <strain evidence="1">160909Yilan</strain>
    </source>
</reference>
<evidence type="ECO:0000313" key="1">
    <source>
        <dbReference type="EMBL" id="KAF7341078.1"/>
    </source>
</evidence>
<sequence length="279" mass="29828">MAACACFGPNDSYFLNSPNQWSRAGLPEGLNRLFTMQPKLREVHEMALGARWLRDLHTLQITLGPNRSYFAFDESGATWGNLPTGLNQFIAKWRDAKGRFKAGGFPQNVSLGADGSYVYTTVGGGGAWNLCGAADELDSALEASRNLSGICVILSPCRLGMYLVIFRDGRCASALPDDISEKYAAFAADWKKVNQAPAPAANRQVNVPRNSANLGRTVLKGLGLVNQLLNAENGNSGGGWYSGGGFMDNSGGGSMNDGGVFDMSSFWQPIEDAASDPIQ</sequence>
<name>A0A8H6XH59_9AGAR</name>
<dbReference type="OrthoDB" id="4354287at2759"/>
<proteinExistence type="predicted"/>
<dbReference type="AlphaFoldDB" id="A0A8H6XH59"/>
<organism evidence="1 2">
    <name type="scientific">Mycena sanguinolenta</name>
    <dbReference type="NCBI Taxonomy" id="230812"/>
    <lineage>
        <taxon>Eukaryota</taxon>
        <taxon>Fungi</taxon>
        <taxon>Dikarya</taxon>
        <taxon>Basidiomycota</taxon>
        <taxon>Agaricomycotina</taxon>
        <taxon>Agaricomycetes</taxon>
        <taxon>Agaricomycetidae</taxon>
        <taxon>Agaricales</taxon>
        <taxon>Marasmiineae</taxon>
        <taxon>Mycenaceae</taxon>
        <taxon>Mycena</taxon>
    </lineage>
</organism>
<comment type="caution">
    <text evidence="1">The sequence shown here is derived from an EMBL/GenBank/DDBJ whole genome shotgun (WGS) entry which is preliminary data.</text>
</comment>
<dbReference type="Proteomes" id="UP000623467">
    <property type="component" value="Unassembled WGS sequence"/>
</dbReference>
<gene>
    <name evidence="1" type="ORF">MSAN_02093900</name>
</gene>
<keyword evidence="2" id="KW-1185">Reference proteome</keyword>
<evidence type="ECO:0000313" key="2">
    <source>
        <dbReference type="Proteomes" id="UP000623467"/>
    </source>
</evidence>
<accession>A0A8H6XH59</accession>